<evidence type="ECO:0000313" key="2">
    <source>
        <dbReference type="Proteomes" id="UP000299102"/>
    </source>
</evidence>
<sequence>MKRLMDFNEAKYAKTLTTWKSIVLPRQWVEGPKKPGPTRGRALFWAHVACGGAVNKSEAPICVMSRSGPFTYFNERGLSRAARSPPASSTPRLCLYELSRVRDHNYILEGPVSVCLTRELARSYSQLNIQQKTVAPNKRTGDIFMGPTGNYFDSCPC</sequence>
<organism evidence="1 2">
    <name type="scientific">Eumeta variegata</name>
    <name type="common">Bagworm moth</name>
    <name type="synonym">Eumeta japonica</name>
    <dbReference type="NCBI Taxonomy" id="151549"/>
    <lineage>
        <taxon>Eukaryota</taxon>
        <taxon>Metazoa</taxon>
        <taxon>Ecdysozoa</taxon>
        <taxon>Arthropoda</taxon>
        <taxon>Hexapoda</taxon>
        <taxon>Insecta</taxon>
        <taxon>Pterygota</taxon>
        <taxon>Neoptera</taxon>
        <taxon>Endopterygota</taxon>
        <taxon>Lepidoptera</taxon>
        <taxon>Glossata</taxon>
        <taxon>Ditrysia</taxon>
        <taxon>Tineoidea</taxon>
        <taxon>Psychidae</taxon>
        <taxon>Oiketicinae</taxon>
        <taxon>Eumeta</taxon>
    </lineage>
</organism>
<proteinExistence type="predicted"/>
<dbReference type="EMBL" id="BGZK01001087">
    <property type="protein sequence ID" value="GBP70807.1"/>
    <property type="molecule type" value="Genomic_DNA"/>
</dbReference>
<dbReference type="Proteomes" id="UP000299102">
    <property type="component" value="Unassembled WGS sequence"/>
</dbReference>
<name>A0A4C1Y8D9_EUMVA</name>
<gene>
    <name evidence="1" type="ORF">EVAR_54320_1</name>
</gene>
<dbReference type="AlphaFoldDB" id="A0A4C1Y8D9"/>
<keyword evidence="2" id="KW-1185">Reference proteome</keyword>
<accession>A0A4C1Y8D9</accession>
<comment type="caution">
    <text evidence="1">The sequence shown here is derived from an EMBL/GenBank/DDBJ whole genome shotgun (WGS) entry which is preliminary data.</text>
</comment>
<reference evidence="1 2" key="1">
    <citation type="journal article" date="2019" name="Commun. Biol.">
        <title>The bagworm genome reveals a unique fibroin gene that provides high tensile strength.</title>
        <authorList>
            <person name="Kono N."/>
            <person name="Nakamura H."/>
            <person name="Ohtoshi R."/>
            <person name="Tomita M."/>
            <person name="Numata K."/>
            <person name="Arakawa K."/>
        </authorList>
    </citation>
    <scope>NUCLEOTIDE SEQUENCE [LARGE SCALE GENOMIC DNA]</scope>
</reference>
<protein>
    <submittedName>
        <fullName evidence="1">Uncharacterized protein</fullName>
    </submittedName>
</protein>
<evidence type="ECO:0000313" key="1">
    <source>
        <dbReference type="EMBL" id="GBP70807.1"/>
    </source>
</evidence>